<dbReference type="AlphaFoldDB" id="A0A9Q0K000"/>
<reference evidence="1" key="1">
    <citation type="journal article" date="2023" name="Plant J.">
        <title>The genome of the king protea, Protea cynaroides.</title>
        <authorList>
            <person name="Chang J."/>
            <person name="Duong T.A."/>
            <person name="Schoeman C."/>
            <person name="Ma X."/>
            <person name="Roodt D."/>
            <person name="Barker N."/>
            <person name="Li Z."/>
            <person name="Van de Peer Y."/>
            <person name="Mizrachi E."/>
        </authorList>
    </citation>
    <scope>NUCLEOTIDE SEQUENCE</scope>
    <source>
        <tissue evidence="1">Young leaves</tissue>
    </source>
</reference>
<dbReference type="Pfam" id="PF01777">
    <property type="entry name" value="Ribosomal_L27e"/>
    <property type="match status" value="1"/>
</dbReference>
<name>A0A9Q0K000_9MAGN</name>
<dbReference type="EMBL" id="JAMYWD010000010">
    <property type="protein sequence ID" value="KAJ4958171.1"/>
    <property type="molecule type" value="Genomic_DNA"/>
</dbReference>
<proteinExistence type="predicted"/>
<gene>
    <name evidence="1" type="ORF">NE237_025282</name>
</gene>
<dbReference type="OrthoDB" id="2365484at2759"/>
<comment type="caution">
    <text evidence="1">The sequence shown here is derived from an EMBL/GenBank/DDBJ whole genome shotgun (WGS) entry which is preliminary data.</text>
</comment>
<evidence type="ECO:0000313" key="2">
    <source>
        <dbReference type="Proteomes" id="UP001141806"/>
    </source>
</evidence>
<evidence type="ECO:0008006" key="3">
    <source>
        <dbReference type="Google" id="ProtNLM"/>
    </source>
</evidence>
<dbReference type="Proteomes" id="UP001141806">
    <property type="component" value="Unassembled WGS sequence"/>
</dbReference>
<dbReference type="GO" id="GO:0005840">
    <property type="term" value="C:ribosome"/>
    <property type="evidence" value="ECO:0007669"/>
    <property type="project" value="InterPro"/>
</dbReference>
<dbReference type="PANTHER" id="PTHR10497">
    <property type="entry name" value="60S RIBOSOMAL PROTEIN L27"/>
    <property type="match status" value="1"/>
</dbReference>
<dbReference type="Gene3D" id="2.30.30.770">
    <property type="match status" value="1"/>
</dbReference>
<organism evidence="1 2">
    <name type="scientific">Protea cynaroides</name>
    <dbReference type="NCBI Taxonomy" id="273540"/>
    <lineage>
        <taxon>Eukaryota</taxon>
        <taxon>Viridiplantae</taxon>
        <taxon>Streptophyta</taxon>
        <taxon>Embryophyta</taxon>
        <taxon>Tracheophyta</taxon>
        <taxon>Spermatophyta</taxon>
        <taxon>Magnoliopsida</taxon>
        <taxon>Proteales</taxon>
        <taxon>Proteaceae</taxon>
        <taxon>Protea</taxon>
    </lineage>
</organism>
<dbReference type="GO" id="GO:0006412">
    <property type="term" value="P:translation"/>
    <property type="evidence" value="ECO:0007669"/>
    <property type="project" value="InterPro"/>
</dbReference>
<accession>A0A9Q0K000</accession>
<dbReference type="GO" id="GO:0003735">
    <property type="term" value="F:structural constituent of ribosome"/>
    <property type="evidence" value="ECO:0007669"/>
    <property type="project" value="InterPro"/>
</dbReference>
<sequence>MDGRSALGALLNEPRWQIWFGSSSQRTRRRLGDSGPLLNANGMLPSEQGGGWSLLGFRNSQIPKEGDLQGFGEEDLLVKKSRVKAFIKLVNYNHFMPTRYTLNVSLKEVVSVDSLQSRDKKVTAAKETKALLEEKFKTRKNRWFFTKLRF</sequence>
<keyword evidence="2" id="KW-1185">Reference proteome</keyword>
<dbReference type="InterPro" id="IPR001141">
    <property type="entry name" value="Ribosomal_eL27"/>
</dbReference>
<dbReference type="InterPro" id="IPR038655">
    <property type="entry name" value="Ribosomal_eL27_sf"/>
</dbReference>
<evidence type="ECO:0000313" key="1">
    <source>
        <dbReference type="EMBL" id="KAJ4958171.1"/>
    </source>
</evidence>
<protein>
    <recommendedName>
        <fullName evidence="3">60S ribosomal protein L27</fullName>
    </recommendedName>
</protein>